<gene>
    <name evidence="5" type="ORF">ACFPP6_00200</name>
</gene>
<reference evidence="6" key="1">
    <citation type="journal article" date="2019" name="Int. J. Syst. Evol. Microbiol.">
        <title>The Global Catalogue of Microorganisms (GCM) 10K type strain sequencing project: providing services to taxonomists for standard genome sequencing and annotation.</title>
        <authorList>
            <consortium name="The Broad Institute Genomics Platform"/>
            <consortium name="The Broad Institute Genome Sequencing Center for Infectious Disease"/>
            <person name="Wu L."/>
            <person name="Ma J."/>
        </authorList>
    </citation>
    <scope>NUCLEOTIDE SEQUENCE [LARGE SCALE GENOMIC DNA]</scope>
    <source>
        <strain evidence="6">CGMCC 4.1641</strain>
    </source>
</reference>
<dbReference type="Pfam" id="PF03403">
    <property type="entry name" value="PAF-AH_p_II"/>
    <property type="match status" value="1"/>
</dbReference>
<dbReference type="PROSITE" id="PS51318">
    <property type="entry name" value="TAT"/>
    <property type="match status" value="1"/>
</dbReference>
<keyword evidence="1 5" id="KW-0378">Hydrolase</keyword>
<accession>A0ABV9ZNV7</accession>
<dbReference type="InterPro" id="IPR029058">
    <property type="entry name" value="AB_hydrolase_fold"/>
</dbReference>
<dbReference type="GO" id="GO:0016787">
    <property type="term" value="F:hydrolase activity"/>
    <property type="evidence" value="ECO:0007669"/>
    <property type="project" value="UniProtKB-KW"/>
</dbReference>
<evidence type="ECO:0000256" key="4">
    <source>
        <dbReference type="SAM" id="MobiDB-lite"/>
    </source>
</evidence>
<dbReference type="Gene3D" id="3.40.50.1820">
    <property type="entry name" value="alpha/beta hydrolase"/>
    <property type="match status" value="1"/>
</dbReference>
<sequence>MRHHRVREQAGVSRRAVTRSAVLAAAAVLLPGGPGGIGGAGGAVAQARAAAAGVTLRLPAPTGPYRTGVTTLYLVDRSRPDPWERGIPVREVMATVFYPARTVRGFPVARQMSADAAASFGLYGHRVHPELPHAGADWSATTTHSHTGAPAQASRRRPVLLYSPGGGDPRTMGTTLAEELASHGYVVVTVDHPGDAGEVEFPCAMAGREKVRPTVLRDDPRKRPDLFRAMIDTRIADTRFVLDRLEDLAAGRNPDAAGRPLPEHLGRALDPRRTGVYGHSAGGTTAAETMYEDRRVRAAVTMEGYLDRAPETPGRPGEPYPVARHGSDRPLLLLGTDGFPARKELEPSWRAVLARSGGRAHRRQLDGAAHAVFTDYAALAPQLQDAGLMTAAARASLTGPADPARSVPAVRHHVLSFFARHLPAR</sequence>
<keyword evidence="6" id="KW-1185">Reference proteome</keyword>
<dbReference type="Proteomes" id="UP001596222">
    <property type="component" value="Unassembled WGS sequence"/>
</dbReference>
<proteinExistence type="predicted"/>
<keyword evidence="3" id="KW-0443">Lipid metabolism</keyword>
<dbReference type="RefSeq" id="WP_382035441.1">
    <property type="nucleotide sequence ID" value="NZ_JBHSKJ010000001.1"/>
</dbReference>
<dbReference type="InterPro" id="IPR006311">
    <property type="entry name" value="TAT_signal"/>
</dbReference>
<evidence type="ECO:0000256" key="3">
    <source>
        <dbReference type="ARBA" id="ARBA00023098"/>
    </source>
</evidence>
<dbReference type="SUPFAM" id="SSF53474">
    <property type="entry name" value="alpha/beta-Hydrolases"/>
    <property type="match status" value="1"/>
</dbReference>
<name>A0ABV9ZNV7_9ACTN</name>
<comment type="caution">
    <text evidence="5">The sequence shown here is derived from an EMBL/GenBank/DDBJ whole genome shotgun (WGS) entry which is preliminary data.</text>
</comment>
<dbReference type="PANTHER" id="PTHR10272:SF0">
    <property type="entry name" value="PLATELET-ACTIVATING FACTOR ACETYLHYDROLASE"/>
    <property type="match status" value="1"/>
</dbReference>
<feature type="region of interest" description="Disordered" evidence="4">
    <location>
        <begin position="134"/>
        <end position="156"/>
    </location>
</feature>
<evidence type="ECO:0000313" key="6">
    <source>
        <dbReference type="Proteomes" id="UP001596222"/>
    </source>
</evidence>
<feature type="region of interest" description="Disordered" evidence="4">
    <location>
        <begin position="307"/>
        <end position="327"/>
    </location>
</feature>
<evidence type="ECO:0000256" key="2">
    <source>
        <dbReference type="ARBA" id="ARBA00022963"/>
    </source>
</evidence>
<dbReference type="EMBL" id="JBHSKJ010000001">
    <property type="protein sequence ID" value="MFC5143123.1"/>
    <property type="molecule type" value="Genomic_DNA"/>
</dbReference>
<protein>
    <submittedName>
        <fullName evidence="5">Alpha/beta hydrolase family protein</fullName>
    </submittedName>
</protein>
<evidence type="ECO:0000313" key="5">
    <source>
        <dbReference type="EMBL" id="MFC5143123.1"/>
    </source>
</evidence>
<feature type="region of interest" description="Disordered" evidence="4">
    <location>
        <begin position="253"/>
        <end position="282"/>
    </location>
</feature>
<feature type="compositionally biased region" description="Basic and acidic residues" evidence="4">
    <location>
        <begin position="261"/>
        <end position="273"/>
    </location>
</feature>
<organism evidence="5 6">
    <name type="scientific">Streptomyces aureoversilis</name>
    <dbReference type="NCBI Taxonomy" id="67277"/>
    <lineage>
        <taxon>Bacteria</taxon>
        <taxon>Bacillati</taxon>
        <taxon>Actinomycetota</taxon>
        <taxon>Actinomycetes</taxon>
        <taxon>Kitasatosporales</taxon>
        <taxon>Streptomycetaceae</taxon>
        <taxon>Streptomyces</taxon>
    </lineage>
</organism>
<evidence type="ECO:0000256" key="1">
    <source>
        <dbReference type="ARBA" id="ARBA00022801"/>
    </source>
</evidence>
<dbReference type="PANTHER" id="PTHR10272">
    <property type="entry name" value="PLATELET-ACTIVATING FACTOR ACETYLHYDROLASE"/>
    <property type="match status" value="1"/>
</dbReference>
<keyword evidence="2" id="KW-0442">Lipid degradation</keyword>